<name>A0A2X4U8N2_9GAMM</name>
<reference evidence="3 4" key="1">
    <citation type="submission" date="2018-06" db="EMBL/GenBank/DDBJ databases">
        <authorList>
            <consortium name="Pathogen Informatics"/>
            <person name="Doyle S."/>
        </authorList>
    </citation>
    <scope>NUCLEOTIDE SEQUENCE [LARGE SCALE GENOMIC DNA]</scope>
    <source>
        <strain evidence="3 4">NCTC12151</strain>
    </source>
</reference>
<sequence length="116" mass="12432">MKNIISIIVFTLFSSGAAFASDPHAGHGTMPQAEQAGQQSEQVISTQGEVKGIDADAKKLTVAHEPIPSLGWPAMTMRFTYEDPATVKDIKVGDKVKLDFIQRGPLSHIVSVSAIQ</sequence>
<evidence type="ECO:0000313" key="4">
    <source>
        <dbReference type="Proteomes" id="UP000249005"/>
    </source>
</evidence>
<dbReference type="EMBL" id="LS483470">
    <property type="protein sequence ID" value="SQI36166.1"/>
    <property type="molecule type" value="Genomic_DNA"/>
</dbReference>
<dbReference type="InterPro" id="IPR021647">
    <property type="entry name" value="CusF_Ec"/>
</dbReference>
<organism evidence="3 4">
    <name type="scientific">Leminorella richardii</name>
    <dbReference type="NCBI Taxonomy" id="158841"/>
    <lineage>
        <taxon>Bacteria</taxon>
        <taxon>Pseudomonadati</taxon>
        <taxon>Pseudomonadota</taxon>
        <taxon>Gammaproteobacteria</taxon>
        <taxon>Enterobacterales</taxon>
        <taxon>Budviciaceae</taxon>
        <taxon>Leminorella</taxon>
    </lineage>
</organism>
<keyword evidence="2" id="KW-0732">Signal</keyword>
<dbReference type="InterPro" id="IPR042230">
    <property type="entry name" value="CusF_sf"/>
</dbReference>
<feature type="signal peptide" evidence="2">
    <location>
        <begin position="1"/>
        <end position="20"/>
    </location>
</feature>
<dbReference type="OrthoDB" id="5771277at2"/>
<keyword evidence="4" id="KW-1185">Reference proteome</keyword>
<dbReference type="KEGG" id="lri:NCTC12151_00636"/>
<dbReference type="Proteomes" id="UP000249005">
    <property type="component" value="Chromosome 1"/>
</dbReference>
<proteinExistence type="predicted"/>
<evidence type="ECO:0000256" key="2">
    <source>
        <dbReference type="SAM" id="SignalP"/>
    </source>
</evidence>
<protein>
    <submittedName>
        <fullName evidence="3">Cation efflux system protein CusF</fullName>
    </submittedName>
</protein>
<evidence type="ECO:0000313" key="3">
    <source>
        <dbReference type="EMBL" id="SQI36166.1"/>
    </source>
</evidence>
<evidence type="ECO:0000256" key="1">
    <source>
        <dbReference type="SAM" id="MobiDB-lite"/>
    </source>
</evidence>
<accession>A0A2X4U8N2</accession>
<dbReference type="Gene3D" id="2.40.50.320">
    <property type="entry name" value="Copper binding periplasmic protein CusF"/>
    <property type="match status" value="1"/>
</dbReference>
<feature type="region of interest" description="Disordered" evidence="1">
    <location>
        <begin position="23"/>
        <end position="43"/>
    </location>
</feature>
<gene>
    <name evidence="3" type="primary">cusF_2</name>
    <name evidence="3" type="ORF">NCTC12151_00636</name>
</gene>
<dbReference type="Pfam" id="PF11604">
    <property type="entry name" value="CusF_Ec"/>
    <property type="match status" value="1"/>
</dbReference>
<dbReference type="RefSeq" id="WP_111739262.1">
    <property type="nucleotide sequence ID" value="NZ_LR698987.1"/>
</dbReference>
<feature type="chain" id="PRO_5016061399" evidence="2">
    <location>
        <begin position="21"/>
        <end position="116"/>
    </location>
</feature>
<dbReference type="AlphaFoldDB" id="A0A2X4U8N2"/>